<name>A0A1I3ESJ8_9PSED</name>
<feature type="transmembrane region" description="Helical" evidence="1">
    <location>
        <begin position="122"/>
        <end position="142"/>
    </location>
</feature>
<evidence type="ECO:0000313" key="3">
    <source>
        <dbReference type="Proteomes" id="UP000243606"/>
    </source>
</evidence>
<protein>
    <submittedName>
        <fullName evidence="2">Uncharacterized protein</fullName>
    </submittedName>
</protein>
<keyword evidence="1" id="KW-0812">Transmembrane</keyword>
<dbReference type="RefSeq" id="WP_090240369.1">
    <property type="nucleotide sequence ID" value="NZ_FOQL01000001.1"/>
</dbReference>
<feature type="transmembrane region" description="Helical" evidence="1">
    <location>
        <begin position="88"/>
        <end position="110"/>
    </location>
</feature>
<sequence length="151" mass="15781">MPSKSRTLLHFLLAVLLTSVLGAVLQTQFNLANLQALGAPIPLMVRLHTTGLDLLGFSPTFAVLVICGFVFALPLAVRLARNWPAGRWLVFALAGALAVWSALTLANALLPMPTLIAANRSLAGTAGLMASGSLGALLFAMLRRPVAPAQS</sequence>
<reference evidence="3" key="1">
    <citation type="submission" date="2016-10" db="EMBL/GenBank/DDBJ databases">
        <authorList>
            <person name="Varghese N."/>
            <person name="Submissions S."/>
        </authorList>
    </citation>
    <scope>NUCLEOTIDE SEQUENCE [LARGE SCALE GENOMIC DNA]</scope>
    <source>
        <strain evidence="3">LMG 24016</strain>
    </source>
</reference>
<feature type="transmembrane region" description="Helical" evidence="1">
    <location>
        <begin position="54"/>
        <end position="76"/>
    </location>
</feature>
<evidence type="ECO:0000256" key="1">
    <source>
        <dbReference type="SAM" id="Phobius"/>
    </source>
</evidence>
<dbReference type="Proteomes" id="UP000243606">
    <property type="component" value="Unassembled WGS sequence"/>
</dbReference>
<proteinExistence type="predicted"/>
<evidence type="ECO:0000313" key="2">
    <source>
        <dbReference type="EMBL" id="SFI01954.1"/>
    </source>
</evidence>
<keyword evidence="3" id="KW-1185">Reference proteome</keyword>
<accession>A0A1I3ESJ8</accession>
<dbReference type="EMBL" id="FOQL01000001">
    <property type="protein sequence ID" value="SFI01954.1"/>
    <property type="molecule type" value="Genomic_DNA"/>
</dbReference>
<dbReference type="AlphaFoldDB" id="A0A1I3ESJ8"/>
<organism evidence="2 3">
    <name type="scientific">Pseudomonas guineae</name>
    <dbReference type="NCBI Taxonomy" id="425504"/>
    <lineage>
        <taxon>Bacteria</taxon>
        <taxon>Pseudomonadati</taxon>
        <taxon>Pseudomonadota</taxon>
        <taxon>Gammaproteobacteria</taxon>
        <taxon>Pseudomonadales</taxon>
        <taxon>Pseudomonadaceae</taxon>
        <taxon>Pseudomonas</taxon>
    </lineage>
</organism>
<gene>
    <name evidence="2" type="ORF">SAMN05216206_1112</name>
</gene>
<dbReference type="OrthoDB" id="7907428at2"/>
<keyword evidence="1" id="KW-1133">Transmembrane helix</keyword>
<keyword evidence="1" id="KW-0472">Membrane</keyword>
<dbReference type="STRING" id="425504.SAMN05216206_1112"/>